<organism evidence="2 3">
    <name type="scientific">Candidatus Taylorbacteria bacterium RIFCSPHIGHO2_02_FULL_46_13</name>
    <dbReference type="NCBI Taxonomy" id="1802312"/>
    <lineage>
        <taxon>Bacteria</taxon>
        <taxon>Candidatus Tayloriibacteriota</taxon>
    </lineage>
</organism>
<evidence type="ECO:0000256" key="1">
    <source>
        <dbReference type="SAM" id="Phobius"/>
    </source>
</evidence>
<dbReference type="AlphaFoldDB" id="A0A1G2MPS9"/>
<accession>A0A1G2MPS9</accession>
<dbReference type="EMBL" id="MHRQ01000031">
    <property type="protein sequence ID" value="OHA25897.1"/>
    <property type="molecule type" value="Genomic_DNA"/>
</dbReference>
<keyword evidence="1" id="KW-0812">Transmembrane</keyword>
<evidence type="ECO:0000313" key="2">
    <source>
        <dbReference type="EMBL" id="OHA25897.1"/>
    </source>
</evidence>
<dbReference type="Proteomes" id="UP000177565">
    <property type="component" value="Unassembled WGS sequence"/>
</dbReference>
<keyword evidence="1" id="KW-0472">Membrane</keyword>
<gene>
    <name evidence="2" type="ORF">A3C06_00375</name>
</gene>
<protein>
    <submittedName>
        <fullName evidence="2">Uncharacterized protein</fullName>
    </submittedName>
</protein>
<keyword evidence="1" id="KW-1133">Transmembrane helix</keyword>
<evidence type="ECO:0000313" key="3">
    <source>
        <dbReference type="Proteomes" id="UP000177565"/>
    </source>
</evidence>
<reference evidence="2 3" key="1">
    <citation type="journal article" date="2016" name="Nat. Commun.">
        <title>Thousands of microbial genomes shed light on interconnected biogeochemical processes in an aquifer system.</title>
        <authorList>
            <person name="Anantharaman K."/>
            <person name="Brown C.T."/>
            <person name="Hug L.A."/>
            <person name="Sharon I."/>
            <person name="Castelle C.J."/>
            <person name="Probst A.J."/>
            <person name="Thomas B.C."/>
            <person name="Singh A."/>
            <person name="Wilkins M.J."/>
            <person name="Karaoz U."/>
            <person name="Brodie E.L."/>
            <person name="Williams K.H."/>
            <person name="Hubbard S.S."/>
            <person name="Banfield J.F."/>
        </authorList>
    </citation>
    <scope>NUCLEOTIDE SEQUENCE [LARGE SCALE GENOMIC DNA]</scope>
</reference>
<sequence length="215" mass="24591">MTTTLLNVVREHRRNQPARKEFESTLKSLVSEAGVGYYSEEFAEAHQEKLTELIKQPRNRFERWLVSFFARHQVSYGLLGLCICLMIYASIAAAIITVCMWVFNPLLLVSLRTAEIVIFGCFVLGAGLYGLVCCYAGLSEMAIIYWARTDISPWNAKINLPDDVWKIFNKVYICALANDIRGIHYQVEFPCSERIEDPLFLITRGDKTLYLAAFE</sequence>
<proteinExistence type="predicted"/>
<feature type="transmembrane region" description="Helical" evidence="1">
    <location>
        <begin position="116"/>
        <end position="138"/>
    </location>
</feature>
<feature type="transmembrane region" description="Helical" evidence="1">
    <location>
        <begin position="78"/>
        <end position="104"/>
    </location>
</feature>
<comment type="caution">
    <text evidence="2">The sequence shown here is derived from an EMBL/GenBank/DDBJ whole genome shotgun (WGS) entry which is preliminary data.</text>
</comment>
<name>A0A1G2MPS9_9BACT</name>